<proteinExistence type="predicted"/>
<gene>
    <name evidence="1" type="ORF">ACFOHH_18525</name>
</gene>
<evidence type="ECO:0000313" key="2">
    <source>
        <dbReference type="Proteomes" id="UP001595377"/>
    </source>
</evidence>
<dbReference type="EMBL" id="JBHRSP010000032">
    <property type="protein sequence ID" value="MFC3075111.1"/>
    <property type="molecule type" value="Genomic_DNA"/>
</dbReference>
<reference evidence="2" key="1">
    <citation type="journal article" date="2019" name="Int. J. Syst. Evol. Microbiol.">
        <title>The Global Catalogue of Microorganisms (GCM) 10K type strain sequencing project: providing services to taxonomists for standard genome sequencing and annotation.</title>
        <authorList>
            <consortium name="The Broad Institute Genomics Platform"/>
            <consortium name="The Broad Institute Genome Sequencing Center for Infectious Disease"/>
            <person name="Wu L."/>
            <person name="Ma J."/>
        </authorList>
    </citation>
    <scope>NUCLEOTIDE SEQUENCE [LARGE SCALE GENOMIC DNA]</scope>
    <source>
        <strain evidence="2">KCTC 52677</strain>
    </source>
</reference>
<name>A0ABV7DKS6_9HYPH</name>
<organism evidence="1 2">
    <name type="scientific">Shinella pollutisoli</name>
    <dbReference type="NCBI Taxonomy" id="2250594"/>
    <lineage>
        <taxon>Bacteria</taxon>
        <taxon>Pseudomonadati</taxon>
        <taxon>Pseudomonadota</taxon>
        <taxon>Alphaproteobacteria</taxon>
        <taxon>Hyphomicrobiales</taxon>
        <taxon>Rhizobiaceae</taxon>
        <taxon>Shinella</taxon>
    </lineage>
</organism>
<accession>A0ABV7DKS6</accession>
<protein>
    <submittedName>
        <fullName evidence="1">Uncharacterized protein</fullName>
    </submittedName>
</protein>
<comment type="caution">
    <text evidence="1">The sequence shown here is derived from an EMBL/GenBank/DDBJ whole genome shotgun (WGS) entry which is preliminary data.</text>
</comment>
<sequence length="73" mass="8149">MERKPEEYARLLAAALCKLHAAECRGPSPLVSEDSVRVIRETIAAAMEAARKTQVELTLAALRDKDERVYLHS</sequence>
<dbReference type="Proteomes" id="UP001595377">
    <property type="component" value="Unassembled WGS sequence"/>
</dbReference>
<keyword evidence="2" id="KW-1185">Reference proteome</keyword>
<evidence type="ECO:0000313" key="1">
    <source>
        <dbReference type="EMBL" id="MFC3075111.1"/>
    </source>
</evidence>
<dbReference type="RefSeq" id="WP_257315457.1">
    <property type="nucleotide sequence ID" value="NZ_JANFDG010000012.1"/>
</dbReference>